<dbReference type="InterPro" id="IPR021851">
    <property type="entry name" value="DUF3455"/>
</dbReference>
<keyword evidence="2" id="KW-0732">Signal</keyword>
<feature type="region of interest" description="Disordered" evidence="1">
    <location>
        <begin position="123"/>
        <end position="151"/>
    </location>
</feature>
<evidence type="ECO:0008006" key="5">
    <source>
        <dbReference type="Google" id="ProtNLM"/>
    </source>
</evidence>
<feature type="chain" id="PRO_5019254932" description="Malate dehydrogenase" evidence="2">
    <location>
        <begin position="20"/>
        <end position="271"/>
    </location>
</feature>
<keyword evidence="4" id="KW-1185">Reference proteome</keyword>
<dbReference type="AlphaFoldDB" id="A0A423VF79"/>
<organism evidence="3 4">
    <name type="scientific">Cytospora chrysosperma</name>
    <name type="common">Cytospora canker fungus</name>
    <name type="synonym">Sphaeria chrysosperma</name>
    <dbReference type="NCBI Taxonomy" id="252740"/>
    <lineage>
        <taxon>Eukaryota</taxon>
        <taxon>Fungi</taxon>
        <taxon>Dikarya</taxon>
        <taxon>Ascomycota</taxon>
        <taxon>Pezizomycotina</taxon>
        <taxon>Sordariomycetes</taxon>
        <taxon>Sordariomycetidae</taxon>
        <taxon>Diaporthales</taxon>
        <taxon>Cytosporaceae</taxon>
        <taxon>Cytospora</taxon>
    </lineage>
</organism>
<dbReference type="PANTHER" id="PTHR35567">
    <property type="entry name" value="MALATE DEHYDROGENASE (AFU_ORTHOLOGUE AFUA_2G13800)"/>
    <property type="match status" value="1"/>
</dbReference>
<evidence type="ECO:0000313" key="3">
    <source>
        <dbReference type="EMBL" id="ROV89653.1"/>
    </source>
</evidence>
<evidence type="ECO:0000313" key="4">
    <source>
        <dbReference type="Proteomes" id="UP000284375"/>
    </source>
</evidence>
<dbReference type="OrthoDB" id="1859733at2759"/>
<dbReference type="Proteomes" id="UP000284375">
    <property type="component" value="Unassembled WGS sequence"/>
</dbReference>
<reference evidence="3 4" key="1">
    <citation type="submission" date="2015-09" db="EMBL/GenBank/DDBJ databases">
        <title>Host preference determinants of Valsa canker pathogens revealed by comparative genomics.</title>
        <authorList>
            <person name="Yin Z."/>
            <person name="Huang L."/>
        </authorList>
    </citation>
    <scope>NUCLEOTIDE SEQUENCE [LARGE SCALE GENOMIC DNA]</scope>
    <source>
        <strain evidence="3 4">YSFL</strain>
    </source>
</reference>
<proteinExistence type="predicted"/>
<evidence type="ECO:0000256" key="2">
    <source>
        <dbReference type="SAM" id="SignalP"/>
    </source>
</evidence>
<comment type="caution">
    <text evidence="3">The sequence shown here is derived from an EMBL/GenBank/DDBJ whole genome shotgun (WGS) entry which is preliminary data.</text>
</comment>
<accession>A0A423VF79</accession>
<protein>
    <recommendedName>
        <fullName evidence="5">Malate dehydrogenase</fullName>
    </recommendedName>
</protein>
<gene>
    <name evidence="3" type="ORF">VSDG_08062</name>
</gene>
<dbReference type="PANTHER" id="PTHR35567:SF3">
    <property type="entry name" value="MALATE DEHYDROGENASE"/>
    <property type="match status" value="1"/>
</dbReference>
<dbReference type="EMBL" id="LJZO01000056">
    <property type="protein sequence ID" value="ROV89653.1"/>
    <property type="molecule type" value="Genomic_DNA"/>
</dbReference>
<sequence length="271" mass="27959">MQFSKFVALAACLATAAVAAPRNRPDCTGSTPTPTLPSTGSTDLPSPSSNLTLKYIAIGHGIQNYTCASTDATAVNVGALAVLYDITPLYPGTPNTGLSSYSFNALSSTVLWSQDIPLNLVDPEAGKSSSTSTYFPETDYQADDSDPFPSPPADLSLGSQGVSAKYLGHHYFDANSSPTFDLAAAAGLFFSGAKTGDVKAPADADKGILDTGAVDWLQLGDNGRGLSEGVSIVYRVETAGGVAEACSVSGANAAGEVFSVPYAAQYWFYGY</sequence>
<feature type="signal peptide" evidence="2">
    <location>
        <begin position="1"/>
        <end position="19"/>
    </location>
</feature>
<feature type="compositionally biased region" description="Low complexity" evidence="1">
    <location>
        <begin position="28"/>
        <end position="45"/>
    </location>
</feature>
<name>A0A423VF79_CYTCH</name>
<feature type="region of interest" description="Disordered" evidence="1">
    <location>
        <begin position="22"/>
        <end position="45"/>
    </location>
</feature>
<dbReference type="Pfam" id="PF11937">
    <property type="entry name" value="DUF3455"/>
    <property type="match status" value="1"/>
</dbReference>
<evidence type="ECO:0000256" key="1">
    <source>
        <dbReference type="SAM" id="MobiDB-lite"/>
    </source>
</evidence>